<evidence type="ECO:0000256" key="1">
    <source>
        <dbReference type="PROSITE-ProRule" id="PRU00047"/>
    </source>
</evidence>
<sequence length="386" mass="43285">MENDLADKLRRFALSEKEEEGIVISEEGIAPSLQECVLSLMGKVYGEKNVNFQGLKATLGAIWVTKQPFSIKSLGDNLFQFLFQCEEDRDKILQGKTWSFDGQYILLKQWHPDKLNFTAEDEVIKIWVQIHNMPLHWMSADTGLKMGKMLGKPLDVQIPGPNCYHGHIFKVQVELKLKDPILRGCKIKLGNESKWVDFRYESLQSFCFYCGRLGHNDKNCDSKKEDVLRSTLTLGQFGEWLRVSPLNLGLFKSHSSPSSDSRPLDKSSGKNVASSPEEDEIGDRSLENPLALVQVGTLHVPLMNKVGSSLVKSSKGSAEAPAAQPNGILDSIPEDTNLVPSNLVDINIQTGSIGARVMQRKKKSYKKMSKPLRNPCWKPWLLILMG</sequence>
<dbReference type="PROSITE" id="PS50158">
    <property type="entry name" value="ZF_CCHC"/>
    <property type="match status" value="1"/>
</dbReference>
<dbReference type="PANTHER" id="PTHR31286">
    <property type="entry name" value="GLYCINE-RICH CELL WALL STRUCTURAL PROTEIN 1.8-LIKE"/>
    <property type="match status" value="1"/>
</dbReference>
<dbReference type="AlphaFoldDB" id="A0A9N7RQ24"/>
<dbReference type="InterPro" id="IPR040256">
    <property type="entry name" value="At4g02000-like"/>
</dbReference>
<feature type="domain" description="CCHC-type" evidence="3">
    <location>
        <begin position="207"/>
        <end position="220"/>
    </location>
</feature>
<organism evidence="4 5">
    <name type="scientific">Striga hermonthica</name>
    <name type="common">Purple witchweed</name>
    <name type="synonym">Buchnera hermonthica</name>
    <dbReference type="NCBI Taxonomy" id="68872"/>
    <lineage>
        <taxon>Eukaryota</taxon>
        <taxon>Viridiplantae</taxon>
        <taxon>Streptophyta</taxon>
        <taxon>Embryophyta</taxon>
        <taxon>Tracheophyta</taxon>
        <taxon>Spermatophyta</taxon>
        <taxon>Magnoliopsida</taxon>
        <taxon>eudicotyledons</taxon>
        <taxon>Gunneridae</taxon>
        <taxon>Pentapetalae</taxon>
        <taxon>asterids</taxon>
        <taxon>lamiids</taxon>
        <taxon>Lamiales</taxon>
        <taxon>Orobanchaceae</taxon>
        <taxon>Buchnereae</taxon>
        <taxon>Striga</taxon>
    </lineage>
</organism>
<dbReference type="OrthoDB" id="1695837at2759"/>
<dbReference type="SUPFAM" id="SSF57756">
    <property type="entry name" value="Retrovirus zinc finger-like domains"/>
    <property type="match status" value="1"/>
</dbReference>
<gene>
    <name evidence="4" type="ORF">SHERM_07348</name>
</gene>
<name>A0A9N7RQ24_STRHE</name>
<evidence type="ECO:0000256" key="2">
    <source>
        <dbReference type="SAM" id="MobiDB-lite"/>
    </source>
</evidence>
<evidence type="ECO:0000313" key="4">
    <source>
        <dbReference type="EMBL" id="CAA0841333.1"/>
    </source>
</evidence>
<dbReference type="PANTHER" id="PTHR31286:SF178">
    <property type="entry name" value="DUF4283 DOMAIN-CONTAINING PROTEIN"/>
    <property type="match status" value="1"/>
</dbReference>
<feature type="compositionally biased region" description="Low complexity" evidence="2">
    <location>
        <begin position="252"/>
        <end position="261"/>
    </location>
</feature>
<feature type="region of interest" description="Disordered" evidence="2">
    <location>
        <begin position="252"/>
        <end position="286"/>
    </location>
</feature>
<dbReference type="InterPro" id="IPR001878">
    <property type="entry name" value="Znf_CCHC"/>
</dbReference>
<keyword evidence="1" id="KW-0863">Zinc-finger</keyword>
<evidence type="ECO:0000313" key="5">
    <source>
        <dbReference type="Proteomes" id="UP001153555"/>
    </source>
</evidence>
<protein>
    <recommendedName>
        <fullName evidence="3">CCHC-type domain-containing protein</fullName>
    </recommendedName>
</protein>
<reference evidence="4" key="1">
    <citation type="submission" date="2019-12" db="EMBL/GenBank/DDBJ databases">
        <authorList>
            <person name="Scholes J."/>
        </authorList>
    </citation>
    <scope>NUCLEOTIDE SEQUENCE</scope>
</reference>
<keyword evidence="1" id="KW-0862">Zinc</keyword>
<evidence type="ECO:0000259" key="3">
    <source>
        <dbReference type="PROSITE" id="PS50158"/>
    </source>
</evidence>
<dbReference type="InterPro" id="IPR036875">
    <property type="entry name" value="Znf_CCHC_sf"/>
</dbReference>
<dbReference type="Pfam" id="PF14111">
    <property type="entry name" value="DUF4283"/>
    <property type="match status" value="1"/>
</dbReference>
<proteinExistence type="predicted"/>
<dbReference type="EMBL" id="CACSLK010034108">
    <property type="protein sequence ID" value="CAA0841333.1"/>
    <property type="molecule type" value="Genomic_DNA"/>
</dbReference>
<comment type="caution">
    <text evidence="4">The sequence shown here is derived from an EMBL/GenBank/DDBJ whole genome shotgun (WGS) entry which is preliminary data.</text>
</comment>
<dbReference type="InterPro" id="IPR025558">
    <property type="entry name" value="DUF4283"/>
</dbReference>
<dbReference type="Pfam" id="PF14392">
    <property type="entry name" value="zf-CCHC_4"/>
    <property type="match status" value="1"/>
</dbReference>
<dbReference type="InterPro" id="IPR025836">
    <property type="entry name" value="Zn_knuckle_CX2CX4HX4C"/>
</dbReference>
<accession>A0A9N7RQ24</accession>
<keyword evidence="1" id="KW-0479">Metal-binding</keyword>
<dbReference type="Proteomes" id="UP001153555">
    <property type="component" value="Unassembled WGS sequence"/>
</dbReference>
<dbReference type="GO" id="GO:0008270">
    <property type="term" value="F:zinc ion binding"/>
    <property type="evidence" value="ECO:0007669"/>
    <property type="project" value="UniProtKB-KW"/>
</dbReference>
<dbReference type="GO" id="GO:0003676">
    <property type="term" value="F:nucleic acid binding"/>
    <property type="evidence" value="ECO:0007669"/>
    <property type="project" value="InterPro"/>
</dbReference>
<keyword evidence="5" id="KW-1185">Reference proteome</keyword>